<evidence type="ECO:0000313" key="3">
    <source>
        <dbReference type="Proteomes" id="UP000433883"/>
    </source>
</evidence>
<accession>A0A8H3U158</accession>
<name>A0A8H3U158_VENIN</name>
<organism evidence="2 3">
    <name type="scientific">Venturia inaequalis</name>
    <name type="common">Apple scab fungus</name>
    <dbReference type="NCBI Taxonomy" id="5025"/>
    <lineage>
        <taxon>Eukaryota</taxon>
        <taxon>Fungi</taxon>
        <taxon>Dikarya</taxon>
        <taxon>Ascomycota</taxon>
        <taxon>Pezizomycotina</taxon>
        <taxon>Dothideomycetes</taxon>
        <taxon>Pleosporomycetidae</taxon>
        <taxon>Venturiales</taxon>
        <taxon>Venturiaceae</taxon>
        <taxon>Venturia</taxon>
    </lineage>
</organism>
<feature type="region of interest" description="Disordered" evidence="1">
    <location>
        <begin position="112"/>
        <end position="211"/>
    </location>
</feature>
<proteinExistence type="predicted"/>
<sequence>VHNRTFDLYEADLLANLDASLFFKTIQAQPEPNETEIEAAKRIKDSIQNIYVDKDTILFKDSLRHGSSFPPPQLTTEERQDCETRADAVFGRSNDTNATPRIDQFNADLEDAQEDDKDVEEDTPAQTPKKALPKKVVKKRKATSDPSTTAKKSILAKRIKPNSTQDKDEDMSSLKLQNKTPTKPAAKEKAASNPSLEAKGTKRKNGLPTPV</sequence>
<dbReference type="AlphaFoldDB" id="A0A8H3U158"/>
<evidence type="ECO:0000313" key="2">
    <source>
        <dbReference type="EMBL" id="KAE9961113.1"/>
    </source>
</evidence>
<reference evidence="2 3" key="1">
    <citation type="submission" date="2019-11" db="EMBL/GenBank/DDBJ databases">
        <title>Venturia inaequalis Genome Resource.</title>
        <authorList>
            <person name="Lichtner F.J."/>
        </authorList>
    </citation>
    <scope>NUCLEOTIDE SEQUENCE [LARGE SCALE GENOMIC DNA]</scope>
    <source>
        <strain evidence="2">Bline_iso_100314</strain>
    </source>
</reference>
<protein>
    <submittedName>
        <fullName evidence="2">Uncharacterized protein</fullName>
    </submittedName>
</protein>
<evidence type="ECO:0000256" key="1">
    <source>
        <dbReference type="SAM" id="MobiDB-lite"/>
    </source>
</evidence>
<dbReference type="EMBL" id="WNWQ01002925">
    <property type="protein sequence ID" value="KAE9961113.1"/>
    <property type="molecule type" value="Genomic_DNA"/>
</dbReference>
<feature type="non-terminal residue" evidence="2">
    <location>
        <position position="211"/>
    </location>
</feature>
<feature type="compositionally biased region" description="Basic residues" evidence="1">
    <location>
        <begin position="131"/>
        <end position="141"/>
    </location>
</feature>
<comment type="caution">
    <text evidence="2">The sequence shown here is derived from an EMBL/GenBank/DDBJ whole genome shotgun (WGS) entry which is preliminary data.</text>
</comment>
<gene>
    <name evidence="2" type="ORF">BLS_004425</name>
</gene>
<dbReference type="Proteomes" id="UP000433883">
    <property type="component" value="Unassembled WGS sequence"/>
</dbReference>
<feature type="compositionally biased region" description="Acidic residues" evidence="1">
    <location>
        <begin position="112"/>
        <end position="123"/>
    </location>
</feature>